<dbReference type="CDD" id="cd00090">
    <property type="entry name" value="HTH_ARSR"/>
    <property type="match status" value="1"/>
</dbReference>
<keyword evidence="2 5" id="KW-0238">DNA-binding</keyword>
<dbReference type="GO" id="GO:0003700">
    <property type="term" value="F:DNA-binding transcription factor activity"/>
    <property type="evidence" value="ECO:0007669"/>
    <property type="project" value="InterPro"/>
</dbReference>
<dbReference type="SMART" id="SM00347">
    <property type="entry name" value="HTH_MARR"/>
    <property type="match status" value="1"/>
</dbReference>
<evidence type="ECO:0000313" key="6">
    <source>
        <dbReference type="Proteomes" id="UP000184089"/>
    </source>
</evidence>
<dbReference type="EMBL" id="FQVY01000002">
    <property type="protein sequence ID" value="SHG10708.1"/>
    <property type="molecule type" value="Genomic_DNA"/>
</dbReference>
<dbReference type="Pfam" id="PF12802">
    <property type="entry name" value="MarR_2"/>
    <property type="match status" value="1"/>
</dbReference>
<protein>
    <submittedName>
        <fullName evidence="5">DNA-binding transcriptional regulator, MarR family</fullName>
    </submittedName>
</protein>
<evidence type="ECO:0000313" key="5">
    <source>
        <dbReference type="EMBL" id="SHG10708.1"/>
    </source>
</evidence>
<name>A0AAQ1RVY2_9FIRM</name>
<evidence type="ECO:0000259" key="4">
    <source>
        <dbReference type="PROSITE" id="PS50995"/>
    </source>
</evidence>
<proteinExistence type="predicted"/>
<dbReference type="InterPro" id="IPR000835">
    <property type="entry name" value="HTH_MarR-typ"/>
</dbReference>
<dbReference type="AlphaFoldDB" id="A0AAQ1RVY2"/>
<dbReference type="PANTHER" id="PTHR42756">
    <property type="entry name" value="TRANSCRIPTIONAL REGULATOR, MARR"/>
    <property type="match status" value="1"/>
</dbReference>
<sequence>MSSGMETPIEEGRYALFLQLLDALDEGCRLMEVYDAMPHRYGGETLYQAESHTIALIGRSPGITVTDLAARLQKTPSACSQMVRRLREKGWVTQAKNARNNREQNLGLTEHGWVIFENHERFDRECHQRSCRNLAGFSDEELRTYLAVQEHLNASFRQDVERSRRDFSEIPEK</sequence>
<dbReference type="SUPFAM" id="SSF46785">
    <property type="entry name" value="Winged helix' DNA-binding domain"/>
    <property type="match status" value="1"/>
</dbReference>
<comment type="caution">
    <text evidence="5">The sequence shown here is derived from an EMBL/GenBank/DDBJ whole genome shotgun (WGS) entry which is preliminary data.</text>
</comment>
<accession>A0AAQ1RVY2</accession>
<dbReference type="InterPro" id="IPR036388">
    <property type="entry name" value="WH-like_DNA-bd_sf"/>
</dbReference>
<dbReference type="InterPro" id="IPR011991">
    <property type="entry name" value="ArsR-like_HTH"/>
</dbReference>
<keyword evidence="3" id="KW-0804">Transcription</keyword>
<reference evidence="6" key="1">
    <citation type="submission" date="2016-11" db="EMBL/GenBank/DDBJ databases">
        <authorList>
            <person name="Jaros S."/>
            <person name="Januszkiewicz K."/>
            <person name="Wedrychowicz H."/>
        </authorList>
    </citation>
    <scope>NUCLEOTIDE SEQUENCE [LARGE SCALE GENOMIC DNA]</scope>
    <source>
        <strain evidence="6">DSM 4029</strain>
    </source>
</reference>
<dbReference type="Gene3D" id="1.10.10.10">
    <property type="entry name" value="Winged helix-like DNA-binding domain superfamily/Winged helix DNA-binding domain"/>
    <property type="match status" value="1"/>
</dbReference>
<evidence type="ECO:0000256" key="2">
    <source>
        <dbReference type="ARBA" id="ARBA00023125"/>
    </source>
</evidence>
<evidence type="ECO:0000256" key="1">
    <source>
        <dbReference type="ARBA" id="ARBA00023015"/>
    </source>
</evidence>
<dbReference type="GO" id="GO:0003677">
    <property type="term" value="F:DNA binding"/>
    <property type="evidence" value="ECO:0007669"/>
    <property type="project" value="UniProtKB-KW"/>
</dbReference>
<dbReference type="InterPro" id="IPR036390">
    <property type="entry name" value="WH_DNA-bd_sf"/>
</dbReference>
<dbReference type="Proteomes" id="UP000184089">
    <property type="component" value="Unassembled WGS sequence"/>
</dbReference>
<keyword evidence="1" id="KW-0805">Transcription regulation</keyword>
<dbReference type="PROSITE" id="PS50995">
    <property type="entry name" value="HTH_MARR_2"/>
    <property type="match status" value="1"/>
</dbReference>
<gene>
    <name evidence="5" type="ORF">SAMN05444424_1497</name>
</gene>
<organism evidence="5 6">
    <name type="scientific">Bittarella massiliensis</name>
    <name type="common">ex Durand et al. 2017</name>
    <dbReference type="NCBI Taxonomy" id="1720313"/>
    <lineage>
        <taxon>Bacteria</taxon>
        <taxon>Bacillati</taxon>
        <taxon>Bacillota</taxon>
        <taxon>Clostridia</taxon>
        <taxon>Eubacteriales</taxon>
        <taxon>Oscillospiraceae</taxon>
        <taxon>Bittarella (ex Durand et al. 2017)</taxon>
    </lineage>
</organism>
<evidence type="ECO:0000256" key="3">
    <source>
        <dbReference type="ARBA" id="ARBA00023163"/>
    </source>
</evidence>
<feature type="domain" description="HTH marR-type" evidence="4">
    <location>
        <begin position="10"/>
        <end position="154"/>
    </location>
</feature>
<dbReference type="PANTHER" id="PTHR42756:SF1">
    <property type="entry name" value="TRANSCRIPTIONAL REPRESSOR OF EMRAB OPERON"/>
    <property type="match status" value="1"/>
</dbReference>